<keyword evidence="2" id="KW-0812">Transmembrane</keyword>
<name>A0AAN7J8E8_QUERU</name>
<evidence type="ECO:0008006" key="5">
    <source>
        <dbReference type="Google" id="ProtNLM"/>
    </source>
</evidence>
<sequence>MAEEIETMSSSLSEDTPSQSQAPAPALSSFPAFSNGDFQMVPVMYPALVPGLQNQDHMNRGAGIYAVPVFSCMGPVAGLPSNTLIPLTYNLPTRRSPEAGVGGEEHGQGGQQQHQQQQPAPQRQVVVRRFQIAFQLDLLLILKLAAVIFLFNQDGSRQRLVVLVFFASLVYLYQTGALTPIVRWLSQGMQRAAAPPHPPRPAVRAENVAAARQGVENVAGAEGQPGVQIENQPANDGNRAVENENENIAEPGGVNGANHWWGIVKEIQMIVFGFITSLLPGFHNID</sequence>
<organism evidence="3 4">
    <name type="scientific">Quercus rubra</name>
    <name type="common">Northern red oak</name>
    <name type="synonym">Quercus borealis</name>
    <dbReference type="NCBI Taxonomy" id="3512"/>
    <lineage>
        <taxon>Eukaryota</taxon>
        <taxon>Viridiplantae</taxon>
        <taxon>Streptophyta</taxon>
        <taxon>Embryophyta</taxon>
        <taxon>Tracheophyta</taxon>
        <taxon>Spermatophyta</taxon>
        <taxon>Magnoliopsida</taxon>
        <taxon>eudicotyledons</taxon>
        <taxon>Gunneridae</taxon>
        <taxon>Pentapetalae</taxon>
        <taxon>rosids</taxon>
        <taxon>fabids</taxon>
        <taxon>Fagales</taxon>
        <taxon>Fagaceae</taxon>
        <taxon>Quercus</taxon>
    </lineage>
</organism>
<keyword evidence="2" id="KW-0472">Membrane</keyword>
<feature type="transmembrane region" description="Helical" evidence="2">
    <location>
        <begin position="132"/>
        <end position="151"/>
    </location>
</feature>
<feature type="compositionally biased region" description="Low complexity" evidence="1">
    <location>
        <begin position="111"/>
        <end position="120"/>
    </location>
</feature>
<feature type="compositionally biased region" description="Polar residues" evidence="1">
    <location>
        <begin position="7"/>
        <end position="16"/>
    </location>
</feature>
<keyword evidence="2" id="KW-1133">Transmembrane helix</keyword>
<feature type="region of interest" description="Disordered" evidence="1">
    <location>
        <begin position="95"/>
        <end position="120"/>
    </location>
</feature>
<dbReference type="PANTHER" id="PTHR36787">
    <property type="entry name" value="TRANSMEMBRANE PROTEIN"/>
    <property type="match status" value="1"/>
</dbReference>
<evidence type="ECO:0000256" key="1">
    <source>
        <dbReference type="SAM" id="MobiDB-lite"/>
    </source>
</evidence>
<dbReference type="AlphaFoldDB" id="A0AAN7J8E8"/>
<feature type="compositionally biased region" description="Low complexity" evidence="1">
    <location>
        <begin position="17"/>
        <end position="28"/>
    </location>
</feature>
<evidence type="ECO:0000313" key="4">
    <source>
        <dbReference type="Proteomes" id="UP001324115"/>
    </source>
</evidence>
<feature type="transmembrane region" description="Helical" evidence="2">
    <location>
        <begin position="163"/>
        <end position="182"/>
    </location>
</feature>
<evidence type="ECO:0000256" key="2">
    <source>
        <dbReference type="SAM" id="Phobius"/>
    </source>
</evidence>
<reference evidence="3 4" key="1">
    <citation type="journal article" date="2023" name="G3 (Bethesda)">
        <title>A haplotype-resolved chromosome-scale genome for Quercus rubra L. provides insights into the genetics of adaptive traits for red oak species.</title>
        <authorList>
            <person name="Kapoor B."/>
            <person name="Jenkins J."/>
            <person name="Schmutz J."/>
            <person name="Zhebentyayeva T."/>
            <person name="Kuelheim C."/>
            <person name="Coggeshall M."/>
            <person name="Heim C."/>
            <person name="Lasky J.R."/>
            <person name="Leites L."/>
            <person name="Islam-Faridi N."/>
            <person name="Romero-Severson J."/>
            <person name="DeLeo V.L."/>
            <person name="Lucas S.M."/>
            <person name="Lazic D."/>
            <person name="Gailing O."/>
            <person name="Carlson J."/>
            <person name="Staton M."/>
        </authorList>
    </citation>
    <scope>NUCLEOTIDE SEQUENCE [LARGE SCALE GENOMIC DNA]</scope>
    <source>
        <strain evidence="3">Pseudo-F2</strain>
    </source>
</reference>
<comment type="caution">
    <text evidence="3">The sequence shown here is derived from an EMBL/GenBank/DDBJ whole genome shotgun (WGS) entry which is preliminary data.</text>
</comment>
<protein>
    <recommendedName>
        <fullName evidence="5">Transmembrane protein</fullName>
    </recommendedName>
</protein>
<accession>A0AAN7J8E8</accession>
<dbReference type="Proteomes" id="UP001324115">
    <property type="component" value="Unassembled WGS sequence"/>
</dbReference>
<proteinExistence type="predicted"/>
<evidence type="ECO:0000313" key="3">
    <source>
        <dbReference type="EMBL" id="KAK4601962.1"/>
    </source>
</evidence>
<dbReference type="EMBL" id="JAXUIC010000002">
    <property type="protein sequence ID" value="KAK4601962.1"/>
    <property type="molecule type" value="Genomic_DNA"/>
</dbReference>
<feature type="region of interest" description="Disordered" evidence="1">
    <location>
        <begin position="1"/>
        <end position="28"/>
    </location>
</feature>
<keyword evidence="4" id="KW-1185">Reference proteome</keyword>
<gene>
    <name evidence="3" type="ORF">RGQ29_011165</name>
</gene>